<keyword evidence="3" id="KW-1185">Reference proteome</keyword>
<accession>A0A1A9VH74</accession>
<evidence type="ECO:0000256" key="1">
    <source>
        <dbReference type="SAM" id="MobiDB-lite"/>
    </source>
</evidence>
<reference evidence="2" key="1">
    <citation type="submission" date="2020-05" db="UniProtKB">
        <authorList>
            <consortium name="EnsemblMetazoa"/>
        </authorList>
    </citation>
    <scope>IDENTIFICATION</scope>
    <source>
        <strain evidence="2">TTRI</strain>
    </source>
</reference>
<protein>
    <submittedName>
        <fullName evidence="2">Uncharacterized protein</fullName>
    </submittedName>
</protein>
<dbReference type="VEuPathDB" id="VectorBase:GAUT037182"/>
<evidence type="ECO:0000313" key="2">
    <source>
        <dbReference type="EnsemblMetazoa" id="GAUT037182-PA"/>
    </source>
</evidence>
<dbReference type="EnsemblMetazoa" id="GAUT037182-RA">
    <property type="protein sequence ID" value="GAUT037182-PA"/>
    <property type="gene ID" value="GAUT037182"/>
</dbReference>
<proteinExistence type="predicted"/>
<name>A0A1A9VH74_GLOAU</name>
<sequence>MGVKRDLNLDFMPEPPHYEPIDVTKPTQNRILDCSTENLTTADNAETENEQLLDSVVVNTFEIENANDFTRAVVHLDQACSKGQMFADFVDLCNDLDFFREKLKELDDSRDMDSPKMRYRETLIFVRHFDKDPH</sequence>
<feature type="region of interest" description="Disordered" evidence="1">
    <location>
        <begin position="1"/>
        <end position="23"/>
    </location>
</feature>
<organism evidence="2 3">
    <name type="scientific">Glossina austeni</name>
    <name type="common">Savannah tsetse fly</name>
    <dbReference type="NCBI Taxonomy" id="7395"/>
    <lineage>
        <taxon>Eukaryota</taxon>
        <taxon>Metazoa</taxon>
        <taxon>Ecdysozoa</taxon>
        <taxon>Arthropoda</taxon>
        <taxon>Hexapoda</taxon>
        <taxon>Insecta</taxon>
        <taxon>Pterygota</taxon>
        <taxon>Neoptera</taxon>
        <taxon>Endopterygota</taxon>
        <taxon>Diptera</taxon>
        <taxon>Brachycera</taxon>
        <taxon>Muscomorpha</taxon>
        <taxon>Hippoboscoidea</taxon>
        <taxon>Glossinidae</taxon>
        <taxon>Glossina</taxon>
    </lineage>
</organism>
<evidence type="ECO:0000313" key="3">
    <source>
        <dbReference type="Proteomes" id="UP000078200"/>
    </source>
</evidence>
<dbReference type="Proteomes" id="UP000078200">
    <property type="component" value="Unassembled WGS sequence"/>
</dbReference>
<dbReference type="AlphaFoldDB" id="A0A1A9VH74"/>